<reference evidence="3" key="1">
    <citation type="journal article" date="2019" name="Int. J. Syst. Evol. Microbiol.">
        <title>The Global Catalogue of Microorganisms (GCM) 10K type strain sequencing project: providing services to taxonomists for standard genome sequencing and annotation.</title>
        <authorList>
            <consortium name="The Broad Institute Genomics Platform"/>
            <consortium name="The Broad Institute Genome Sequencing Center for Infectious Disease"/>
            <person name="Wu L."/>
            <person name="Ma J."/>
        </authorList>
    </citation>
    <scope>NUCLEOTIDE SEQUENCE [LARGE SCALE GENOMIC DNA]</scope>
    <source>
        <strain evidence="3">CCUG 58412</strain>
    </source>
</reference>
<dbReference type="RefSeq" id="WP_379057930.1">
    <property type="nucleotide sequence ID" value="NZ_JBHTKB010000002.1"/>
</dbReference>
<feature type="signal peptide" evidence="1">
    <location>
        <begin position="1"/>
        <end position="24"/>
    </location>
</feature>
<accession>A0ABW3F7Q8</accession>
<protein>
    <recommendedName>
        <fullName evidence="4">Lipoprotein</fullName>
    </recommendedName>
</protein>
<keyword evidence="1" id="KW-0732">Signal</keyword>
<keyword evidence="3" id="KW-1185">Reference proteome</keyword>
<evidence type="ECO:0000313" key="2">
    <source>
        <dbReference type="EMBL" id="MFD0914305.1"/>
    </source>
</evidence>
<dbReference type="Proteomes" id="UP001597128">
    <property type="component" value="Unassembled WGS sequence"/>
</dbReference>
<dbReference type="PROSITE" id="PS51257">
    <property type="entry name" value="PROKAR_LIPOPROTEIN"/>
    <property type="match status" value="1"/>
</dbReference>
<evidence type="ECO:0000313" key="3">
    <source>
        <dbReference type="Proteomes" id="UP001597128"/>
    </source>
</evidence>
<evidence type="ECO:0000256" key="1">
    <source>
        <dbReference type="SAM" id="SignalP"/>
    </source>
</evidence>
<name>A0ABW3F7Q8_9PROT</name>
<organism evidence="2 3">
    <name type="scientific">Methylophilus luteus</name>
    <dbReference type="NCBI Taxonomy" id="640108"/>
    <lineage>
        <taxon>Bacteria</taxon>
        <taxon>Pseudomonadati</taxon>
        <taxon>Pseudomonadota</taxon>
        <taxon>Betaproteobacteria</taxon>
        <taxon>Nitrosomonadales</taxon>
        <taxon>Methylophilaceae</taxon>
        <taxon>Methylophilus</taxon>
    </lineage>
</organism>
<evidence type="ECO:0008006" key="4">
    <source>
        <dbReference type="Google" id="ProtNLM"/>
    </source>
</evidence>
<dbReference type="EMBL" id="JBHTKB010000002">
    <property type="protein sequence ID" value="MFD0914305.1"/>
    <property type="molecule type" value="Genomic_DNA"/>
</dbReference>
<feature type="chain" id="PRO_5046322142" description="Lipoprotein" evidence="1">
    <location>
        <begin position="25"/>
        <end position="252"/>
    </location>
</feature>
<proteinExistence type="predicted"/>
<sequence length="252" mass="28071">MKWRGCSWISILLLAACSTNPSGGYVDSPNGRPLPIRQDRNTLHQLVKSDSDRLADIEYAENEASLRLLMLKLYKRNPAEAHKSGLRVAGQIATPDQIATLVFDQVATHQWKFEALAGAQDTAAIKLALNPQFSGDRVLALIVGLQSMLYRAHGNKSAFFLLDSIEPQNLYNAARNVEIAVWKLGNAKNARGELLLLTNSMQADGQNLSFEREFTKLIARTDMLALMLAEKSQRFISRLTQSITTTPFLPFR</sequence>
<comment type="caution">
    <text evidence="2">The sequence shown here is derived from an EMBL/GenBank/DDBJ whole genome shotgun (WGS) entry which is preliminary data.</text>
</comment>
<gene>
    <name evidence="2" type="ORF">ACFQ1Z_12155</name>
</gene>